<name>A0ACA9Y9R5_9ASCO</name>
<reference evidence="1" key="1">
    <citation type="submission" date="2022-06" db="EMBL/GenBank/DDBJ databases">
        <authorList>
            <person name="Legras J.-L."/>
            <person name="Devillers H."/>
            <person name="Grondin C."/>
        </authorList>
    </citation>
    <scope>NUCLEOTIDE SEQUENCE</scope>
    <source>
        <strain evidence="1">CLIB 1444</strain>
    </source>
</reference>
<comment type="caution">
    <text evidence="1">The sequence shown here is derived from an EMBL/GenBank/DDBJ whole genome shotgun (WGS) entry which is preliminary data.</text>
</comment>
<organism evidence="1 2">
    <name type="scientific">[Candida] jaroonii</name>
    <dbReference type="NCBI Taxonomy" id="467808"/>
    <lineage>
        <taxon>Eukaryota</taxon>
        <taxon>Fungi</taxon>
        <taxon>Dikarya</taxon>
        <taxon>Ascomycota</taxon>
        <taxon>Saccharomycotina</taxon>
        <taxon>Pichiomycetes</taxon>
        <taxon>Debaryomycetaceae</taxon>
        <taxon>Yamadazyma</taxon>
    </lineage>
</organism>
<dbReference type="Proteomes" id="UP001152531">
    <property type="component" value="Unassembled WGS sequence"/>
</dbReference>
<proteinExistence type="predicted"/>
<keyword evidence="2" id="KW-1185">Reference proteome</keyword>
<evidence type="ECO:0000313" key="1">
    <source>
        <dbReference type="EMBL" id="CAH6721495.1"/>
    </source>
</evidence>
<accession>A0ACA9Y9R5</accession>
<protein>
    <submittedName>
        <fullName evidence="1">ML-236A carboxylate methylbutanoyltransferase Mlchp</fullName>
    </submittedName>
</protein>
<gene>
    <name evidence="1" type="ORF">CLIB1444_06S03488</name>
</gene>
<dbReference type="EMBL" id="CALSDN010000006">
    <property type="protein sequence ID" value="CAH6721495.1"/>
    <property type="molecule type" value="Genomic_DNA"/>
</dbReference>
<sequence length="426" mass="47899">MLDNDQLKKISGKFDKLITNVTKSSGRKQPKVPGVVVGLTNEKSTVYYDFKGVLDLKTKEPVTKDTVFCYYSCTKAITALGLLTLVDQGKVNFDDEVRKFLPDIEKIWIVDKGTVDEKTGEFLKPPREPKTKVTIKHLLTQTAGFSYPFLNQEYGYLAFKKNPNLHSGNPTKELFSIDKMPLISEPGARFTYGHSIDWVGLVIENITGEKLGEYLKRAVFDKIGMKSCTFHMKTTENLIIVQRRTRSGELVNYSKSLILDPKIDMGGQGCFGTVEDYLKFIRMWLNYGFSPDSQVQIVNSDLAKYALKNHLPDGMTVTLDIPGLPDLPDGFSFCGMAVTGEDIATGRPKGTLYWSGLANLYYWIDFDNQIGGFWGSQVLPMADPQSLLGYFRMESAVYDVINGEDDNDDEDEDDEDEDDNDQSSKL</sequence>
<evidence type="ECO:0000313" key="2">
    <source>
        <dbReference type="Proteomes" id="UP001152531"/>
    </source>
</evidence>